<accession>A0ABQ8KYM2</accession>
<name>A0ABQ8KYM2_9APHY</name>
<sequence>MLLHPQYAPDWKPPWISGVKQWYECEDPGARRDQAMDDIRISDGKCVVIKKISTAESVPYEAEIGKLPVLQTSGVRPYNHCCVPILELVVVVRDPQNGDCPAAGHADAVTVTTVHRASLRYSRRSRKVLPAGKHWRHNIAHRDAMMLNMMVDPVPIFPDMSHFFFPTYDRDQARPAKCYTRTERPTRYFETDFGWSRRYDQEAVPPCGGPFSTDVYCRRPKREYFLQMAWFMSILRGERRLGWKRSWNASRPFARSSTGGNSAPG</sequence>
<dbReference type="EMBL" id="JADCUA010000001">
    <property type="protein sequence ID" value="KAH9843695.1"/>
    <property type="molecule type" value="Genomic_DNA"/>
</dbReference>
<protein>
    <recommendedName>
        <fullName evidence="3">Protein kinase domain-containing protein</fullName>
    </recommendedName>
</protein>
<evidence type="ECO:0000313" key="2">
    <source>
        <dbReference type="Proteomes" id="UP000814176"/>
    </source>
</evidence>
<dbReference type="Proteomes" id="UP000814176">
    <property type="component" value="Unassembled WGS sequence"/>
</dbReference>
<reference evidence="1 2" key="1">
    <citation type="journal article" date="2021" name="Environ. Microbiol.">
        <title>Gene family expansions and transcriptome signatures uncover fungal adaptations to wood decay.</title>
        <authorList>
            <person name="Hage H."/>
            <person name="Miyauchi S."/>
            <person name="Viragh M."/>
            <person name="Drula E."/>
            <person name="Min B."/>
            <person name="Chaduli D."/>
            <person name="Navarro D."/>
            <person name="Favel A."/>
            <person name="Norest M."/>
            <person name="Lesage-Meessen L."/>
            <person name="Balint B."/>
            <person name="Merenyi Z."/>
            <person name="de Eugenio L."/>
            <person name="Morin E."/>
            <person name="Martinez A.T."/>
            <person name="Baldrian P."/>
            <person name="Stursova M."/>
            <person name="Martinez M.J."/>
            <person name="Novotny C."/>
            <person name="Magnuson J.K."/>
            <person name="Spatafora J.W."/>
            <person name="Maurice S."/>
            <person name="Pangilinan J."/>
            <person name="Andreopoulos W."/>
            <person name="LaButti K."/>
            <person name="Hundley H."/>
            <person name="Na H."/>
            <person name="Kuo A."/>
            <person name="Barry K."/>
            <person name="Lipzen A."/>
            <person name="Henrissat B."/>
            <person name="Riley R."/>
            <person name="Ahrendt S."/>
            <person name="Nagy L.G."/>
            <person name="Grigoriev I.V."/>
            <person name="Martin F."/>
            <person name="Rosso M.N."/>
        </authorList>
    </citation>
    <scope>NUCLEOTIDE SEQUENCE [LARGE SCALE GENOMIC DNA]</scope>
    <source>
        <strain evidence="1 2">CIRM-BRFM 1785</strain>
    </source>
</reference>
<proteinExistence type="predicted"/>
<dbReference type="RefSeq" id="XP_047784505.1">
    <property type="nucleotide sequence ID" value="XM_047916280.1"/>
</dbReference>
<comment type="caution">
    <text evidence="1">The sequence shown here is derived from an EMBL/GenBank/DDBJ whole genome shotgun (WGS) entry which is preliminary data.</text>
</comment>
<evidence type="ECO:0008006" key="3">
    <source>
        <dbReference type="Google" id="ProtNLM"/>
    </source>
</evidence>
<gene>
    <name evidence="1" type="ORF">C8Q71DRAFT_10486</name>
</gene>
<dbReference type="GeneID" id="71997012"/>
<evidence type="ECO:0000313" key="1">
    <source>
        <dbReference type="EMBL" id="KAH9843695.1"/>
    </source>
</evidence>
<organism evidence="1 2">
    <name type="scientific">Rhodofomes roseus</name>
    <dbReference type="NCBI Taxonomy" id="34475"/>
    <lineage>
        <taxon>Eukaryota</taxon>
        <taxon>Fungi</taxon>
        <taxon>Dikarya</taxon>
        <taxon>Basidiomycota</taxon>
        <taxon>Agaricomycotina</taxon>
        <taxon>Agaricomycetes</taxon>
        <taxon>Polyporales</taxon>
        <taxon>Rhodofomes</taxon>
    </lineage>
</organism>
<keyword evidence="2" id="KW-1185">Reference proteome</keyword>